<keyword evidence="2" id="KW-1185">Reference proteome</keyword>
<dbReference type="Proteomes" id="UP001172684">
    <property type="component" value="Unassembled WGS sequence"/>
</dbReference>
<comment type="caution">
    <text evidence="1">The sequence shown here is derived from an EMBL/GenBank/DDBJ whole genome shotgun (WGS) entry which is preliminary data.</text>
</comment>
<gene>
    <name evidence="1" type="ORF">H2201_006521</name>
</gene>
<evidence type="ECO:0000313" key="2">
    <source>
        <dbReference type="Proteomes" id="UP001172684"/>
    </source>
</evidence>
<protein>
    <submittedName>
        <fullName evidence="1">Uncharacterized protein</fullName>
    </submittedName>
</protein>
<organism evidence="1 2">
    <name type="scientific">Coniosporium apollinis</name>
    <dbReference type="NCBI Taxonomy" id="61459"/>
    <lineage>
        <taxon>Eukaryota</taxon>
        <taxon>Fungi</taxon>
        <taxon>Dikarya</taxon>
        <taxon>Ascomycota</taxon>
        <taxon>Pezizomycotina</taxon>
        <taxon>Dothideomycetes</taxon>
        <taxon>Dothideomycetes incertae sedis</taxon>
        <taxon>Coniosporium</taxon>
    </lineage>
</organism>
<reference evidence="1" key="1">
    <citation type="submission" date="2022-10" db="EMBL/GenBank/DDBJ databases">
        <title>Culturing micro-colonial fungi from biological soil crusts in the Mojave desert and describing Neophaeococcomyces mojavensis, and introducing the new genera and species Taxawa tesnikishii.</title>
        <authorList>
            <person name="Kurbessoian T."/>
            <person name="Stajich J.E."/>
        </authorList>
    </citation>
    <scope>NUCLEOTIDE SEQUENCE</scope>
    <source>
        <strain evidence="1">TK_1</strain>
    </source>
</reference>
<evidence type="ECO:0000313" key="1">
    <source>
        <dbReference type="EMBL" id="KAJ9661490.1"/>
    </source>
</evidence>
<sequence length="150" mass="16674">YVSVSVLCTFNGTTYNSGSLRDNSTSVSSTVRIFTKNPETLAPYALSVPDDCIFALGQGESRLFKDLLDQIFNGTGIYYNGTSNYQADYGSLNYHGTWWLEPLYNNASATLESINRTGNIPMPRWASSIRRQPAFDSTGCDFCFLRCSLL</sequence>
<name>A0ABQ9NML1_9PEZI</name>
<dbReference type="EMBL" id="JAPDRL010000057">
    <property type="protein sequence ID" value="KAJ9661490.1"/>
    <property type="molecule type" value="Genomic_DNA"/>
</dbReference>
<proteinExistence type="predicted"/>
<accession>A0ABQ9NML1</accession>
<feature type="non-terminal residue" evidence="1">
    <location>
        <position position="1"/>
    </location>
</feature>